<keyword evidence="3" id="KW-1185">Reference proteome</keyword>
<accession>A0A2G9SC42</accession>
<dbReference type="Proteomes" id="UP000228934">
    <property type="component" value="Unassembled WGS sequence"/>
</dbReference>
<proteinExistence type="predicted"/>
<feature type="region of interest" description="Disordered" evidence="1">
    <location>
        <begin position="106"/>
        <end position="126"/>
    </location>
</feature>
<evidence type="ECO:0000313" key="2">
    <source>
        <dbReference type="EMBL" id="PIO37702.1"/>
    </source>
</evidence>
<dbReference type="AlphaFoldDB" id="A0A2G9SC42"/>
<organism evidence="2 3">
    <name type="scientific">Aquarana catesbeiana</name>
    <name type="common">American bullfrog</name>
    <name type="synonym">Rana catesbeiana</name>
    <dbReference type="NCBI Taxonomy" id="8400"/>
    <lineage>
        <taxon>Eukaryota</taxon>
        <taxon>Metazoa</taxon>
        <taxon>Chordata</taxon>
        <taxon>Craniata</taxon>
        <taxon>Vertebrata</taxon>
        <taxon>Euteleostomi</taxon>
        <taxon>Amphibia</taxon>
        <taxon>Batrachia</taxon>
        <taxon>Anura</taxon>
        <taxon>Neobatrachia</taxon>
        <taxon>Ranoidea</taxon>
        <taxon>Ranidae</taxon>
        <taxon>Aquarana</taxon>
    </lineage>
</organism>
<dbReference type="OrthoDB" id="289913at2759"/>
<gene>
    <name evidence="2" type="ORF">AB205_0018930</name>
</gene>
<feature type="compositionally biased region" description="Low complexity" evidence="1">
    <location>
        <begin position="106"/>
        <end position="115"/>
    </location>
</feature>
<name>A0A2G9SC42_AQUCT</name>
<reference evidence="3" key="1">
    <citation type="journal article" date="2017" name="Nat. Commun.">
        <title>The North American bullfrog draft genome provides insight into hormonal regulation of long noncoding RNA.</title>
        <authorList>
            <person name="Hammond S.A."/>
            <person name="Warren R.L."/>
            <person name="Vandervalk B.P."/>
            <person name="Kucuk E."/>
            <person name="Khan H."/>
            <person name="Gibb E.A."/>
            <person name="Pandoh P."/>
            <person name="Kirk H."/>
            <person name="Zhao Y."/>
            <person name="Jones M."/>
            <person name="Mungall A.J."/>
            <person name="Coope R."/>
            <person name="Pleasance S."/>
            <person name="Moore R.A."/>
            <person name="Holt R.A."/>
            <person name="Round J.M."/>
            <person name="Ohora S."/>
            <person name="Walle B.V."/>
            <person name="Veldhoen N."/>
            <person name="Helbing C.C."/>
            <person name="Birol I."/>
        </authorList>
    </citation>
    <scope>NUCLEOTIDE SEQUENCE [LARGE SCALE GENOMIC DNA]</scope>
</reference>
<feature type="non-terminal residue" evidence="2">
    <location>
        <position position="157"/>
    </location>
</feature>
<dbReference type="EMBL" id="KV923997">
    <property type="protein sequence ID" value="PIO37702.1"/>
    <property type="molecule type" value="Genomic_DNA"/>
</dbReference>
<evidence type="ECO:0000256" key="1">
    <source>
        <dbReference type="SAM" id="MobiDB-lite"/>
    </source>
</evidence>
<evidence type="ECO:0000313" key="3">
    <source>
        <dbReference type="Proteomes" id="UP000228934"/>
    </source>
</evidence>
<protein>
    <submittedName>
        <fullName evidence="2">Uncharacterized protein</fullName>
    </submittedName>
</protein>
<feature type="region of interest" description="Disordered" evidence="1">
    <location>
        <begin position="1"/>
        <end position="39"/>
    </location>
</feature>
<sequence>MESDPGEDDLSAKSWDSRKLTSEGTGSLTNLEDELNKSQTRLGYLDVDKELESKQDLIDDKEFDIPQVDTPPTLESILNETDDEDEAFIPEDPALLNIETIDTHSCDTSSLASSDSGDRAHKRKKKLPDAFSRHGAVLRHMLLKGVSAQIVSAAMYT</sequence>